<feature type="compositionally biased region" description="Polar residues" evidence="6">
    <location>
        <begin position="693"/>
        <end position="707"/>
    </location>
</feature>
<feature type="compositionally biased region" description="Low complexity" evidence="6">
    <location>
        <begin position="441"/>
        <end position="467"/>
    </location>
</feature>
<evidence type="ECO:0000259" key="7">
    <source>
        <dbReference type="PROSITE" id="PS50171"/>
    </source>
</evidence>
<feature type="compositionally biased region" description="Acidic residues" evidence="6">
    <location>
        <begin position="756"/>
        <end position="769"/>
    </location>
</feature>
<dbReference type="InterPro" id="IPR056345">
    <property type="entry name" value="Znf-C2H2_CIZ1"/>
</dbReference>
<evidence type="ECO:0000256" key="2">
    <source>
        <dbReference type="ARBA" id="ARBA00022723"/>
    </source>
</evidence>
<feature type="domain" description="Matrin-type" evidence="7">
    <location>
        <begin position="991"/>
        <end position="1022"/>
    </location>
</feature>
<evidence type="ECO:0000256" key="4">
    <source>
        <dbReference type="ARBA" id="ARBA00022833"/>
    </source>
</evidence>
<feature type="compositionally biased region" description="Low complexity" evidence="6">
    <location>
        <begin position="588"/>
        <end position="614"/>
    </location>
</feature>
<evidence type="ECO:0000313" key="8">
    <source>
        <dbReference type="EMBL" id="SBQ74054.1"/>
    </source>
</evidence>
<keyword evidence="5" id="KW-0539">Nucleus</keyword>
<feature type="region of interest" description="Disordered" evidence="6">
    <location>
        <begin position="234"/>
        <end position="284"/>
    </location>
</feature>
<feature type="compositionally biased region" description="Basic and acidic residues" evidence="6">
    <location>
        <begin position="663"/>
        <end position="688"/>
    </location>
</feature>
<feature type="compositionally biased region" description="Polar residues" evidence="6">
    <location>
        <begin position="400"/>
        <end position="412"/>
    </location>
</feature>
<feature type="region of interest" description="Disordered" evidence="6">
    <location>
        <begin position="1"/>
        <end position="205"/>
    </location>
</feature>
<feature type="region of interest" description="Disordered" evidence="6">
    <location>
        <begin position="1031"/>
        <end position="1065"/>
    </location>
</feature>
<protein>
    <submittedName>
        <fullName evidence="8">Cdkn1a interacting zinc finger protein 1a</fullName>
    </submittedName>
</protein>
<dbReference type="EMBL" id="HAEC01005977">
    <property type="protein sequence ID" value="SBQ74054.1"/>
    <property type="molecule type" value="Transcribed_RNA"/>
</dbReference>
<keyword evidence="3" id="KW-0863">Zinc-finger</keyword>
<proteinExistence type="predicted"/>
<gene>
    <name evidence="8" type="primary">CIZ1A</name>
</gene>
<dbReference type="Gene3D" id="3.30.160.60">
    <property type="entry name" value="Classic Zinc Finger"/>
    <property type="match status" value="1"/>
</dbReference>
<keyword evidence="4" id="KW-0862">Zinc</keyword>
<feature type="compositionally biased region" description="Low complexity" evidence="6">
    <location>
        <begin position="126"/>
        <end position="139"/>
    </location>
</feature>
<dbReference type="Pfam" id="PF23330">
    <property type="entry name" value="zf-C2H2_14"/>
    <property type="match status" value="1"/>
</dbReference>
<dbReference type="PROSITE" id="PS50171">
    <property type="entry name" value="ZF_MATRIN"/>
    <property type="match status" value="1"/>
</dbReference>
<feature type="compositionally biased region" description="Pro residues" evidence="6">
    <location>
        <begin position="468"/>
        <end position="478"/>
    </location>
</feature>
<reference evidence="8" key="2">
    <citation type="submission" date="2016-06" db="EMBL/GenBank/DDBJ databases">
        <title>The genome of a short-lived fish provides insights into sex chromosome evolution and the genetic control of aging.</title>
        <authorList>
            <person name="Reichwald K."/>
            <person name="Felder M."/>
            <person name="Petzold A."/>
            <person name="Koch P."/>
            <person name="Groth M."/>
            <person name="Platzer M."/>
        </authorList>
    </citation>
    <scope>NUCLEOTIDE SEQUENCE</scope>
    <source>
        <tissue evidence="8">Brain</tissue>
    </source>
</reference>
<dbReference type="PANTHER" id="PTHR15491:SF12">
    <property type="entry name" value="CDKN1A INTERACTING ZINC FINGER PROTEIN 1B ISOFORM X1-RELATED"/>
    <property type="match status" value="1"/>
</dbReference>
<dbReference type="InterPro" id="IPR013087">
    <property type="entry name" value="Znf_C2H2_type"/>
</dbReference>
<dbReference type="GO" id="GO:0003676">
    <property type="term" value="F:nucleic acid binding"/>
    <property type="evidence" value="ECO:0007669"/>
    <property type="project" value="InterPro"/>
</dbReference>
<feature type="region of interest" description="Disordered" evidence="6">
    <location>
        <begin position="325"/>
        <end position="498"/>
    </location>
</feature>
<reference evidence="8" key="1">
    <citation type="submission" date="2016-05" db="EMBL/GenBank/DDBJ databases">
        <authorList>
            <person name="Lavstsen T."/>
            <person name="Jespersen J.S."/>
        </authorList>
    </citation>
    <scope>NUCLEOTIDE SEQUENCE</scope>
    <source>
        <tissue evidence="8">Brain</tissue>
    </source>
</reference>
<dbReference type="GO" id="GO:0005634">
    <property type="term" value="C:nucleus"/>
    <property type="evidence" value="ECO:0007669"/>
    <property type="project" value="UniProtKB-SubCell"/>
</dbReference>
<dbReference type="InterPro" id="IPR000690">
    <property type="entry name" value="Matrin/U1-C_Znf_C2H2"/>
</dbReference>
<evidence type="ECO:0000256" key="5">
    <source>
        <dbReference type="ARBA" id="ARBA00023242"/>
    </source>
</evidence>
<keyword evidence="2" id="KW-0479">Metal-binding</keyword>
<dbReference type="SUPFAM" id="SSF57667">
    <property type="entry name" value="beta-beta-alpha zinc fingers"/>
    <property type="match status" value="1"/>
</dbReference>
<evidence type="ECO:0000256" key="3">
    <source>
        <dbReference type="ARBA" id="ARBA00022771"/>
    </source>
</evidence>
<feature type="compositionally biased region" description="Polar residues" evidence="6">
    <location>
        <begin position="81"/>
        <end position="98"/>
    </location>
</feature>
<feature type="compositionally biased region" description="Basic residues" evidence="6">
    <location>
        <begin position="1164"/>
        <end position="1177"/>
    </location>
</feature>
<feature type="compositionally biased region" description="Basic and acidic residues" evidence="6">
    <location>
        <begin position="641"/>
        <end position="650"/>
    </location>
</feature>
<evidence type="ECO:0000256" key="1">
    <source>
        <dbReference type="ARBA" id="ARBA00004123"/>
    </source>
</evidence>
<dbReference type="SMART" id="SM00355">
    <property type="entry name" value="ZnF_C2H2"/>
    <property type="match status" value="3"/>
</dbReference>
<feature type="compositionally biased region" description="Polar residues" evidence="6">
    <location>
        <begin position="331"/>
        <end position="342"/>
    </location>
</feature>
<comment type="subcellular location">
    <subcellularLocation>
        <location evidence="1">Nucleus</location>
    </subcellularLocation>
</comment>
<sequence length="1177" mass="126137">MLEVQEERPAAAGTAATHFSKKERGKKEREEAKDSRGNLSNIGNPVGGSRNVRAKAPLTHTGSPHQLITPPCSVVLGAPSMHSNRLKNSPSTNTQSPKPKTEAMVRSPPVMSPSTAAQMDSKMPNQGKPGSTGSQSQPSPCDPKNMGAKAAQNVAGGMGLKNGQGLTSSSSSKVKGKRERSTSVESFEQPESGTPTSEDKDSSRVKRMCVAERRQPYSGADWCSGGESDEDDRSFFNCNSGDVKPQDSVAHSTSNAGLSRSSTPSHSTLGGQSSTTEPAGGQKQGSKLVYVFTTEMANKAADAVLTGHTENIITFHMKNISNSKDKAHLLNNPSGILQNDSKPPQLPPSHGQDQSHQPGSKPSLPGMAEPTPPQPSNQGNQSCVLTQEGPSSGGIESKNIPGSSPSNPTASVDSAPVNQPEAGLNPPSSVEGGQGGGSVGVGLTPQQQQQQQQLHQHLRQLQHFLQQQPPPPPQPPPAHHVAHHHQTQRAIQVPPQTAPPPRMVNLCQATQTTIIAPNPMLQGALMMQQMQGSMRGFAMGGTQFRQFFTAGARSSLLGPVPMGMAIKSPMMGFPAARPFHPHSRFYNSSSSASATPSTATASTSSSISTTDAAAPLQTDRKRDSDQMAAGSTDNQSVADLRTNEDTDKTLTDGAVGGGVHGQPSEEHSEEPAAKRQKTEESEEPKDQCVVDDVTTTHSECDSNTVDTQPEEPLPGCSTEEDESSNKPSDPVEGPQETEADESYSCLPTQSPSCEPTETEQQEESPAEDASENKDALLDSPQSQEEEEEAASESSNKFYCYLCSITCHNQQNFRSHMNSISHQQRMMEIQHMSNACLVTLLPRVQESLQGANKDGERKDPKHWCATCHTHFTGGIVEHRRSEEHKLACRIDISVCAVCKIRFKTSQDFLEHLHSQEHRQKLQERGCEALTKLSTLDIDGFLLEGKQEEEGDEGDPEDAWSSHSAHLNDLANEEQCEPDTVYGSSFLDPVAGFICRLCNKFYLLESSALHTHCKSLKHLENFKRYRELASQKSAAVQSSGKSDPPADGFKPVTETSTDSSGEALPSFDSSEAANLCTMEPVVAVSRLKTQEKELEPETHSTSQDVGILATSCSDDGTSLHCGVTARESPAEVVDPEPAAAAAAEESNGEEEEAPAVKKNGTGRAKPTAKRRSTRATNRR</sequence>
<organism evidence="8">
    <name type="scientific">Nothobranchius korthausae</name>
    <dbReference type="NCBI Taxonomy" id="1143690"/>
    <lineage>
        <taxon>Eukaryota</taxon>
        <taxon>Metazoa</taxon>
        <taxon>Chordata</taxon>
        <taxon>Craniata</taxon>
        <taxon>Vertebrata</taxon>
        <taxon>Euteleostomi</taxon>
        <taxon>Actinopterygii</taxon>
        <taxon>Neopterygii</taxon>
        <taxon>Teleostei</taxon>
        <taxon>Neoteleostei</taxon>
        <taxon>Acanthomorphata</taxon>
        <taxon>Ovalentaria</taxon>
        <taxon>Atherinomorphae</taxon>
        <taxon>Cyprinodontiformes</taxon>
        <taxon>Nothobranchiidae</taxon>
        <taxon>Nothobranchius</taxon>
    </lineage>
</organism>
<feature type="region of interest" description="Disordered" evidence="6">
    <location>
        <begin position="586"/>
        <end position="790"/>
    </location>
</feature>
<feature type="compositionally biased region" description="Polar residues" evidence="6">
    <location>
        <begin position="249"/>
        <end position="277"/>
    </location>
</feature>
<accession>A0A1A8GUF4</accession>
<feature type="compositionally biased region" description="Basic and acidic residues" evidence="6">
    <location>
        <begin position="20"/>
        <end position="36"/>
    </location>
</feature>
<feature type="compositionally biased region" description="Polar residues" evidence="6">
    <location>
        <begin position="164"/>
        <end position="173"/>
    </location>
</feature>
<dbReference type="AlphaFoldDB" id="A0A1A8GUF4"/>
<feature type="compositionally biased region" description="Polar residues" evidence="6">
    <location>
        <begin position="183"/>
        <end position="196"/>
    </location>
</feature>
<feature type="compositionally biased region" description="Polar residues" evidence="6">
    <location>
        <begin position="376"/>
        <end position="390"/>
    </location>
</feature>
<name>A0A1A8GUF4_9TELE</name>
<dbReference type="SMART" id="SM00451">
    <property type="entry name" value="ZnF_U1"/>
    <property type="match status" value="3"/>
</dbReference>
<dbReference type="InterPro" id="IPR036236">
    <property type="entry name" value="Znf_C2H2_sf"/>
</dbReference>
<dbReference type="Gene3D" id="3.30.40.10">
    <property type="entry name" value="Zinc/RING finger domain, C3HC4 (zinc finger)"/>
    <property type="match status" value="1"/>
</dbReference>
<dbReference type="PANTHER" id="PTHR15491">
    <property type="match status" value="1"/>
</dbReference>
<evidence type="ECO:0000256" key="6">
    <source>
        <dbReference type="SAM" id="MobiDB-lite"/>
    </source>
</evidence>
<dbReference type="InterPro" id="IPR013083">
    <property type="entry name" value="Znf_RING/FYVE/PHD"/>
</dbReference>
<feature type="compositionally biased region" description="Low complexity" evidence="6">
    <location>
        <begin position="1128"/>
        <end position="1143"/>
    </location>
</feature>
<dbReference type="InterPro" id="IPR003604">
    <property type="entry name" value="Matrin/U1-like-C_Znf_C2H2"/>
</dbReference>
<feature type="region of interest" description="Disordered" evidence="6">
    <location>
        <begin position="1123"/>
        <end position="1177"/>
    </location>
</feature>
<dbReference type="GO" id="GO:0008270">
    <property type="term" value="F:zinc ion binding"/>
    <property type="evidence" value="ECO:0007669"/>
    <property type="project" value="UniProtKB-KW"/>
</dbReference>
<dbReference type="InterPro" id="IPR026811">
    <property type="entry name" value="CIZ1"/>
</dbReference>
<feature type="compositionally biased region" description="Polar residues" evidence="6">
    <location>
        <begin position="351"/>
        <end position="360"/>
    </location>
</feature>